<organism evidence="2 3">
    <name type="scientific">Plasmodium falciparum UGT5.1</name>
    <dbReference type="NCBI Taxonomy" id="1237627"/>
    <lineage>
        <taxon>Eukaryota</taxon>
        <taxon>Sar</taxon>
        <taxon>Alveolata</taxon>
        <taxon>Apicomplexa</taxon>
        <taxon>Aconoidasida</taxon>
        <taxon>Haemosporida</taxon>
        <taxon>Plasmodiidae</taxon>
        <taxon>Plasmodium</taxon>
        <taxon>Plasmodium (Laverania)</taxon>
    </lineage>
</organism>
<reference evidence="2 3" key="1">
    <citation type="submission" date="2013-02" db="EMBL/GenBank/DDBJ databases">
        <title>The Genome Sequence of Plasmodium falciparum UGT5.1.</title>
        <authorList>
            <consortium name="The Broad Institute Genome Sequencing Platform"/>
            <consortium name="The Broad Institute Genome Sequencing Center for Infectious Disease"/>
            <person name="Neafsey D."/>
            <person name="Cheeseman I."/>
            <person name="Volkman S."/>
            <person name="Adams J."/>
            <person name="Walker B."/>
            <person name="Young S.K."/>
            <person name="Zeng Q."/>
            <person name="Gargeya S."/>
            <person name="Fitzgerald M."/>
            <person name="Haas B."/>
            <person name="Abouelleil A."/>
            <person name="Alvarado L."/>
            <person name="Arachchi H.M."/>
            <person name="Berlin A.M."/>
            <person name="Chapman S.B."/>
            <person name="Dewar J."/>
            <person name="Goldberg J."/>
            <person name="Griggs A."/>
            <person name="Gujja S."/>
            <person name="Hansen M."/>
            <person name="Howarth C."/>
            <person name="Imamovic A."/>
            <person name="Larimer J."/>
            <person name="McCowan C."/>
            <person name="Murphy C."/>
            <person name="Neiman D."/>
            <person name="Pearson M."/>
            <person name="Priest M."/>
            <person name="Roberts A."/>
            <person name="Saif S."/>
            <person name="Shea T."/>
            <person name="Sisk P."/>
            <person name="Sykes S."/>
            <person name="Wortman J."/>
            <person name="Nusbaum C."/>
            <person name="Birren B."/>
        </authorList>
    </citation>
    <scope>NUCLEOTIDE SEQUENCE [LARGE SCALE GENOMIC DNA]</scope>
    <source>
        <strain evidence="2 3">UGT5.1</strain>
    </source>
</reference>
<dbReference type="Proteomes" id="UP000030697">
    <property type="component" value="Unassembled WGS sequence"/>
</dbReference>
<dbReference type="EMBL" id="KE124704">
    <property type="protein sequence ID" value="EWC74483.1"/>
    <property type="molecule type" value="Genomic_DNA"/>
</dbReference>
<evidence type="ECO:0000256" key="1">
    <source>
        <dbReference type="SAM" id="MobiDB-lite"/>
    </source>
</evidence>
<feature type="region of interest" description="Disordered" evidence="1">
    <location>
        <begin position="1490"/>
        <end position="1511"/>
    </location>
</feature>
<gene>
    <name evidence="2" type="ORF">C923_04839</name>
</gene>
<dbReference type="OrthoDB" id="363744at2759"/>
<accession>W7JI35</accession>
<name>W7JI35_PLAFA</name>
<feature type="compositionally biased region" description="Low complexity" evidence="1">
    <location>
        <begin position="1519"/>
        <end position="1536"/>
    </location>
</feature>
<protein>
    <submittedName>
        <fullName evidence="2">Uncharacterized protein</fullName>
    </submittedName>
</protein>
<evidence type="ECO:0000313" key="3">
    <source>
        <dbReference type="Proteomes" id="UP000030697"/>
    </source>
</evidence>
<feature type="compositionally biased region" description="Polar residues" evidence="1">
    <location>
        <begin position="1490"/>
        <end position="1505"/>
    </location>
</feature>
<feature type="region of interest" description="Disordered" evidence="1">
    <location>
        <begin position="1517"/>
        <end position="1536"/>
    </location>
</feature>
<evidence type="ECO:0000313" key="2">
    <source>
        <dbReference type="EMBL" id="EWC74483.1"/>
    </source>
</evidence>
<proteinExistence type="predicted"/>
<sequence>MRVSNLIVFLKNGKVNKRRKQNPPCFLFLGNRYESTRVVSKKEDASKNETKYNINNKECSENKNKYESTEICPYFEEKKNTNINKNDSYIKMSKELNENLKDPNVSRKTYDILKYYDDNKNIIRTTRYILKEHINYNIYIKELNMFYNYFYNAYPFFITKYVNYIKEQILLNYNDNMKINTFFSNYKNNENIKTFLSLFHYFNDKNNLFVNNNDNNNNNNNNNIQKVILKSLHCPNNVTQFLRGLKDNIYFINNKNKKDLLQIKEIFCEKILECIDNINDINKKIEILLYLSNICDNDKTYDSLYIIHINKKIEQIYEELNKKNKKTVEDQYMMFLLYKEYLSSKNEKYGKMEIKNFLSQELSFYNFLKNENINICLLSLIYRDLSFLNNYEIKYVLMNLVYSKISNSEFFLYSSKEDFLNNKKIKSHVLFNEQNNSININENNISKMENYKLNDDDNNHNNNNNMLNSGIRNFFANSLLRNNFFASLKNEDMTHSSNILNYYSHNVNNTNIHNYVFYNLLTSIIQLNESQKKSFDVILLNKMKLFLLHNQKHNHYHLIPYILKIKENVDYMNNFIFMNNIFLIKYVLKYKHIFSNNLYLYILNVFCNTVQMIKKCDHFTDINKKNMNLLNDCKKIINYFINEIYYSINLYTLKEFIQFVNLLNKFPSNFTFEIKNNIYLQNGNKMENINKCNNNNNNNNNNIMDITNILHFNNEYISNKIDNNNNNNIKMGSNIIDKNLNIESDIYDNKNIINSKISDKQNNVLYSSILNKNNFKTKKKNTHSIINKDDFIILISLSIFNEINEEFIFKIKEKEKDILKNNNIQHQYQIYEYIIENHFIPFVNNTSNYLHLLNQKYDENTREQIMNYFIIFTYINQLEISEIYSLVNVMHKINKFQSFIDFYISKHVQKILNEKWEHIIYTKRSGKKKELVNYEFDENYLDEYISRVNIEKSINKLENINSVENTNNVDKTNNVNKTNNVDKTNNVNKTNSVSENGPVLSSHFEQINLNTHFMYTSNFEKYYYDYDMNTSIINLFILLNEKSQTRNMLATFLPYIDYKKINIFKINLNKFFSSSFINNEANKEKENIIKVEGLNERYKDKLKKINNLNTFSLDNNNDTICNNNNYYNSSCGNYTNILNGLFGDSFNINKNEHNQNINNNYEEYTLNHPVIYNIVQSRLKYNINLKNYLENNEKDTSNEEIKQFMKQEMLSLQNITSLINYINNIKENDPNYDINHNIRNNTNNFNNTNCVNNNDNNNYSSMHMDLLNLALKNLIFCKNDIVDIKSYRMISNVLLNINNIYQKIYISSKYSYLNILIMYYIKRMETFLPFFNLQDYLQILQIYIKYNLSKIYMKHLYILNNELNKMNIKNINYPFVHIILYFYFKLNYINETFVFKLLNHYISSLNQQQHYMDSSIIRNLIKTNDVLINLCVKNKDVLYFNYMILQKYGNFKDNLELEENVEMDQKNNAVLEQNNMDHINEHITSAIKINDNSLSTNDTPSSFQSKEQKEQNINKNHLENNTNNNNNNNNNENSHYMEQNNENTINYNSYTMHYKNLEVNQNESTTYEEIDNSPYSTSDINYNSNKINKINNANNNVQKNIVTSKFELSLNQKLNIIYFLCKFHFYNETIKKFYLQVINECINNKNSNINDDDYCKLYEIYVQVILNFYFLSFNKNNKYINYILSNLPCYYWYKREEDKLNFFISSKEYNNIYHILKLVNLPFLVPTLTEIYFIHFFNDSKKDNYNNHIPNNCLHYYQKYNLLIDDIKNKNIAILCVPEENELRDGNNSKRILMNESYYIYENIKKTYATSLLFLSEWKGLSTEGKCDYILKVIHSAVNN</sequence>